<gene>
    <name evidence="11" type="primary">porin_3</name>
</gene>
<evidence type="ECO:0000256" key="7">
    <source>
        <dbReference type="ARBA" id="ARBA00023065"/>
    </source>
</evidence>
<accession>A0A2H8TKR0</accession>
<dbReference type="PRINTS" id="PR00185">
    <property type="entry name" value="EUKARYTPORIN"/>
</dbReference>
<protein>
    <submittedName>
        <fullName evidence="11">Voltage-dependent anion-selective channel</fullName>
    </submittedName>
</protein>
<keyword evidence="9" id="KW-0496">Mitochondrion</keyword>
<keyword evidence="7" id="KW-0406">Ion transport</keyword>
<evidence type="ECO:0000256" key="10">
    <source>
        <dbReference type="ARBA" id="ARBA00023136"/>
    </source>
</evidence>
<keyword evidence="5" id="KW-0812">Transmembrane</keyword>
<dbReference type="PANTHER" id="PTHR11743:SF70">
    <property type="entry name" value="GH26960P-RELATED"/>
    <property type="match status" value="1"/>
</dbReference>
<evidence type="ECO:0000256" key="5">
    <source>
        <dbReference type="ARBA" id="ARBA00022692"/>
    </source>
</evidence>
<dbReference type="Pfam" id="PF01459">
    <property type="entry name" value="Porin_3"/>
    <property type="match status" value="1"/>
</dbReference>
<evidence type="ECO:0000256" key="3">
    <source>
        <dbReference type="ARBA" id="ARBA00022448"/>
    </source>
</evidence>
<dbReference type="GO" id="GO:0015288">
    <property type="term" value="F:porin activity"/>
    <property type="evidence" value="ECO:0007669"/>
    <property type="project" value="UniProtKB-KW"/>
</dbReference>
<reference evidence="11" key="1">
    <citation type="submission" date="2017-10" db="EMBL/GenBank/DDBJ databases">
        <title>Transcriptome Assembly of Sugarcane Aphid Adults.</title>
        <authorList>
            <person name="Scully E.D."/>
            <person name="Palmer N.A."/>
            <person name="Geib S.M."/>
            <person name="Sarath G."/>
            <person name="Sattler S.E."/>
        </authorList>
    </citation>
    <scope>NUCLEOTIDE SEQUENCE</scope>
    <source>
        <tissue evidence="11">Whole body</tissue>
    </source>
</reference>
<keyword evidence="4" id="KW-1134">Transmembrane beta strand</keyword>
<evidence type="ECO:0000256" key="1">
    <source>
        <dbReference type="ARBA" id="ARBA00004294"/>
    </source>
</evidence>
<evidence type="ECO:0000256" key="9">
    <source>
        <dbReference type="ARBA" id="ARBA00023128"/>
    </source>
</evidence>
<proteinExistence type="inferred from homology"/>
<keyword evidence="10" id="KW-0472">Membrane</keyword>
<dbReference type="GO" id="GO:0005741">
    <property type="term" value="C:mitochondrial outer membrane"/>
    <property type="evidence" value="ECO:0007669"/>
    <property type="project" value="UniProtKB-SubCell"/>
</dbReference>
<dbReference type="OrthoDB" id="7827681at2759"/>
<evidence type="ECO:0000256" key="4">
    <source>
        <dbReference type="ARBA" id="ARBA00022452"/>
    </source>
</evidence>
<dbReference type="InterPro" id="IPR027246">
    <property type="entry name" value="Porin_Euk/Tom40"/>
</dbReference>
<organism evidence="11">
    <name type="scientific">Melanaphis sacchari</name>
    <dbReference type="NCBI Taxonomy" id="742174"/>
    <lineage>
        <taxon>Eukaryota</taxon>
        <taxon>Metazoa</taxon>
        <taxon>Ecdysozoa</taxon>
        <taxon>Arthropoda</taxon>
        <taxon>Hexapoda</taxon>
        <taxon>Insecta</taxon>
        <taxon>Pterygota</taxon>
        <taxon>Neoptera</taxon>
        <taxon>Paraneoptera</taxon>
        <taxon>Hemiptera</taxon>
        <taxon>Sternorrhyncha</taxon>
        <taxon>Aphidomorpha</taxon>
        <taxon>Aphidoidea</taxon>
        <taxon>Aphididae</taxon>
        <taxon>Aphidini</taxon>
        <taxon>Melanaphis</taxon>
    </lineage>
</organism>
<dbReference type="GO" id="GO:0008308">
    <property type="term" value="F:voltage-gated monoatomic anion channel activity"/>
    <property type="evidence" value="ECO:0007669"/>
    <property type="project" value="InterPro"/>
</dbReference>
<dbReference type="AlphaFoldDB" id="A0A2H8TKR0"/>
<dbReference type="InterPro" id="IPR001925">
    <property type="entry name" value="Porin_Euk"/>
</dbReference>
<evidence type="ECO:0000256" key="6">
    <source>
        <dbReference type="ARBA" id="ARBA00022787"/>
    </source>
</evidence>
<keyword evidence="3" id="KW-0813">Transport</keyword>
<keyword evidence="8" id="KW-0626">Porin</keyword>
<comment type="similarity">
    <text evidence="2">Belongs to the eukaryotic mitochondrial porin family.</text>
</comment>
<evidence type="ECO:0000256" key="8">
    <source>
        <dbReference type="ARBA" id="ARBA00023114"/>
    </source>
</evidence>
<dbReference type="InterPro" id="IPR023614">
    <property type="entry name" value="Porin_dom_sf"/>
</dbReference>
<name>A0A2H8TKR0_9HEMI</name>
<evidence type="ECO:0000256" key="2">
    <source>
        <dbReference type="ARBA" id="ARBA00007780"/>
    </source>
</evidence>
<dbReference type="FunFam" id="2.40.160.10:FF:000012">
    <property type="entry name" value="Voltage-dependent anion-selective channel"/>
    <property type="match status" value="1"/>
</dbReference>
<dbReference type="GO" id="GO:0046930">
    <property type="term" value="C:pore complex"/>
    <property type="evidence" value="ECO:0007669"/>
    <property type="project" value="UniProtKB-KW"/>
</dbReference>
<comment type="subcellular location">
    <subcellularLocation>
        <location evidence="1">Mitochondrion outer membrane</location>
    </subcellularLocation>
</comment>
<sequence length="281" mass="30696">MAPPSYSDLGKAARDVFNSGYVFDVLKLDLKTNQNVEIKAGGTQHLVSGAVNANLETKYVIKKSKYLFTLVEKWNTNDVMTTEASLSGLLPGVKVTTDGTFDRKKQTKAVRVKSEYKNDYVSLNLDTEFKALKPVINASAVVAYNGWLGGFNVKYNTGDNQLQSNNLALSYVAKQFVFTTTVNDNKLFGGSVFQKLSDQLDLGLQVSWSSESNDSSLAIGTQYQLNPDVKLRAKINNKSQLSIGSGIKVKDGVTLTLASLLECRQFNQGGHKFGIGLELAL</sequence>
<dbReference type="PANTHER" id="PTHR11743">
    <property type="entry name" value="VOLTAGE-DEPENDENT ANION-SELECTIVE CHANNEL"/>
    <property type="match status" value="1"/>
</dbReference>
<dbReference type="EMBL" id="GFXV01002805">
    <property type="protein sequence ID" value="MBW14610.1"/>
    <property type="molecule type" value="Transcribed_RNA"/>
</dbReference>
<dbReference type="CDD" id="cd07306">
    <property type="entry name" value="Porin3_VDAC"/>
    <property type="match status" value="1"/>
</dbReference>
<keyword evidence="6" id="KW-1000">Mitochondrion outer membrane</keyword>
<evidence type="ECO:0000313" key="11">
    <source>
        <dbReference type="EMBL" id="MBW14610.1"/>
    </source>
</evidence>
<dbReference type="Gene3D" id="2.40.160.10">
    <property type="entry name" value="Porin"/>
    <property type="match status" value="1"/>
</dbReference>